<protein>
    <submittedName>
        <fullName evidence="1">Uncharacterized protein</fullName>
    </submittedName>
</protein>
<dbReference type="EMBL" id="ML143398">
    <property type="protein sequence ID" value="TBU31658.1"/>
    <property type="molecule type" value="Genomic_DNA"/>
</dbReference>
<evidence type="ECO:0000313" key="1">
    <source>
        <dbReference type="EMBL" id="TBU31658.1"/>
    </source>
</evidence>
<gene>
    <name evidence="1" type="ORF">BD311DRAFT_621255</name>
</gene>
<sequence>GVFDVEYLWRNHRSWLADPGYMLRPRYRLNWELVRLGTQRTRLHCEYGQSPLVGD</sequence>
<proteinExistence type="predicted"/>
<dbReference type="Proteomes" id="UP000292957">
    <property type="component" value="Unassembled WGS sequence"/>
</dbReference>
<dbReference type="OrthoDB" id="2800525at2759"/>
<reference evidence="1" key="1">
    <citation type="submission" date="2019-01" db="EMBL/GenBank/DDBJ databases">
        <title>Draft genome sequences of three monokaryotic isolates of the white-rot basidiomycete fungus Dichomitus squalens.</title>
        <authorList>
            <consortium name="DOE Joint Genome Institute"/>
            <person name="Lopez S.C."/>
            <person name="Andreopoulos B."/>
            <person name="Pangilinan J."/>
            <person name="Lipzen A."/>
            <person name="Riley R."/>
            <person name="Ahrendt S."/>
            <person name="Ng V."/>
            <person name="Barry K."/>
            <person name="Daum C."/>
            <person name="Grigoriev I.V."/>
            <person name="Hilden K.S."/>
            <person name="Makela M.R."/>
            <person name="de Vries R.P."/>
        </authorList>
    </citation>
    <scope>NUCLEOTIDE SEQUENCE [LARGE SCALE GENOMIC DNA]</scope>
    <source>
        <strain evidence="1">OM18370.1</strain>
    </source>
</reference>
<dbReference type="AlphaFoldDB" id="A0A4Q9MWG5"/>
<name>A0A4Q9MWG5_9APHY</name>
<feature type="non-terminal residue" evidence="1">
    <location>
        <position position="55"/>
    </location>
</feature>
<organism evidence="1">
    <name type="scientific">Dichomitus squalens</name>
    <dbReference type="NCBI Taxonomy" id="114155"/>
    <lineage>
        <taxon>Eukaryota</taxon>
        <taxon>Fungi</taxon>
        <taxon>Dikarya</taxon>
        <taxon>Basidiomycota</taxon>
        <taxon>Agaricomycotina</taxon>
        <taxon>Agaricomycetes</taxon>
        <taxon>Polyporales</taxon>
        <taxon>Polyporaceae</taxon>
        <taxon>Dichomitus</taxon>
    </lineage>
</organism>
<accession>A0A4Q9MWG5</accession>
<feature type="non-terminal residue" evidence="1">
    <location>
        <position position="1"/>
    </location>
</feature>